<keyword evidence="1" id="KW-1133">Transmembrane helix</keyword>
<reference evidence="2" key="3">
    <citation type="submission" date="2018-07" db="EMBL/GenBank/DDBJ databases">
        <title>WGS assembly of Glycine max.</title>
        <authorList>
            <person name="Schmutz J."/>
            <person name="Cannon S."/>
            <person name="Schlueter J."/>
            <person name="Ma J."/>
            <person name="Mitros T."/>
            <person name="Nelson W."/>
            <person name="Hyten D."/>
            <person name="Song Q."/>
            <person name="Thelen J."/>
            <person name="Cheng J."/>
            <person name="Xu D."/>
            <person name="Hellsten U."/>
            <person name="May G."/>
            <person name="Yu Y."/>
            <person name="Sakurai T."/>
            <person name="Umezawa T."/>
            <person name="Bhattacharyya M."/>
            <person name="Sandhu D."/>
            <person name="Valliyodan B."/>
            <person name="Lindquist E."/>
            <person name="Peto M."/>
            <person name="Grant D."/>
            <person name="Shu S."/>
            <person name="Goodstein D."/>
            <person name="Barry K."/>
            <person name="Futrell-Griggs M."/>
            <person name="Abernathy B."/>
            <person name="Du J."/>
            <person name="Tian Z."/>
            <person name="Zhu L."/>
            <person name="Gill N."/>
            <person name="Joshi T."/>
            <person name="Libault M."/>
            <person name="Sethuraman A."/>
            <person name="Zhang X."/>
            <person name="Shinozaki K."/>
            <person name="Nguyen H."/>
            <person name="Wing R."/>
            <person name="Cregan P."/>
            <person name="Specht J."/>
            <person name="Grimwood J."/>
            <person name="Rokhsar D."/>
            <person name="Stacey G."/>
            <person name="Shoemaker R."/>
            <person name="Jackson S."/>
        </authorList>
    </citation>
    <scope>NUCLEOTIDE SEQUENCE</scope>
    <source>
        <tissue evidence="2">Callus</tissue>
    </source>
</reference>
<dbReference type="EnsemblPlants" id="KRG98377">
    <property type="protein sequence ID" value="KRG98377"/>
    <property type="gene ID" value="GLYMA_18G069700"/>
</dbReference>
<reference evidence="2 3" key="1">
    <citation type="journal article" date="2010" name="Nature">
        <title>Genome sequence of the palaeopolyploid soybean.</title>
        <authorList>
            <person name="Schmutz J."/>
            <person name="Cannon S.B."/>
            <person name="Schlueter J."/>
            <person name="Ma J."/>
            <person name="Mitros T."/>
            <person name="Nelson W."/>
            <person name="Hyten D.L."/>
            <person name="Song Q."/>
            <person name="Thelen J.J."/>
            <person name="Cheng J."/>
            <person name="Xu D."/>
            <person name="Hellsten U."/>
            <person name="May G.D."/>
            <person name="Yu Y."/>
            <person name="Sakurai T."/>
            <person name="Umezawa T."/>
            <person name="Bhattacharyya M.K."/>
            <person name="Sandhu D."/>
            <person name="Valliyodan B."/>
            <person name="Lindquist E."/>
            <person name="Peto M."/>
            <person name="Grant D."/>
            <person name="Shu S."/>
            <person name="Goodstein D."/>
            <person name="Barry K."/>
            <person name="Futrell-Griggs M."/>
            <person name="Abernathy B."/>
            <person name="Du J."/>
            <person name="Tian Z."/>
            <person name="Zhu L."/>
            <person name="Gill N."/>
            <person name="Joshi T."/>
            <person name="Libault M."/>
            <person name="Sethuraman A."/>
            <person name="Zhang X.-C."/>
            <person name="Shinozaki K."/>
            <person name="Nguyen H.T."/>
            <person name="Wing R.A."/>
            <person name="Cregan P."/>
            <person name="Specht J."/>
            <person name="Grimwood J."/>
            <person name="Rokhsar D."/>
            <person name="Stacey G."/>
            <person name="Shoemaker R.C."/>
            <person name="Jackson S.A."/>
        </authorList>
    </citation>
    <scope>NUCLEOTIDE SEQUENCE</scope>
    <source>
        <strain evidence="3">cv. Williams 82</strain>
        <tissue evidence="2">Callus</tissue>
    </source>
</reference>
<keyword evidence="1" id="KW-0472">Membrane</keyword>
<evidence type="ECO:0000313" key="2">
    <source>
        <dbReference type="EMBL" id="KRG98377.1"/>
    </source>
</evidence>
<dbReference type="Gramene" id="KRG98377">
    <property type="protein sequence ID" value="KRG98377"/>
    <property type="gene ID" value="GLYMA_18G069700"/>
</dbReference>
<sequence length="77" mass="8962">MGKRCDLCIIPTRFHFYLFSPWTEKRCDLSQQYDSQANGSAKGDDALPCKGLLCLVFFFFLLWFLYCFGQEKGVTFV</sequence>
<keyword evidence="1" id="KW-0812">Transmembrane</keyword>
<accession>A0A0R0EX85</accession>
<evidence type="ECO:0000256" key="1">
    <source>
        <dbReference type="SAM" id="Phobius"/>
    </source>
</evidence>
<name>A0A0R0EX85_SOYBN</name>
<organism evidence="2">
    <name type="scientific">Glycine max</name>
    <name type="common">Soybean</name>
    <name type="synonym">Glycine hispida</name>
    <dbReference type="NCBI Taxonomy" id="3847"/>
    <lineage>
        <taxon>Eukaryota</taxon>
        <taxon>Viridiplantae</taxon>
        <taxon>Streptophyta</taxon>
        <taxon>Embryophyta</taxon>
        <taxon>Tracheophyta</taxon>
        <taxon>Spermatophyta</taxon>
        <taxon>Magnoliopsida</taxon>
        <taxon>eudicotyledons</taxon>
        <taxon>Gunneridae</taxon>
        <taxon>Pentapetalae</taxon>
        <taxon>rosids</taxon>
        <taxon>fabids</taxon>
        <taxon>Fabales</taxon>
        <taxon>Fabaceae</taxon>
        <taxon>Papilionoideae</taxon>
        <taxon>50 kb inversion clade</taxon>
        <taxon>NPAAA clade</taxon>
        <taxon>indigoferoid/millettioid clade</taxon>
        <taxon>Phaseoleae</taxon>
        <taxon>Glycine</taxon>
        <taxon>Glycine subgen. Soja</taxon>
    </lineage>
</organism>
<keyword evidence="4" id="KW-1185">Reference proteome</keyword>
<dbReference type="AlphaFoldDB" id="A0A0R0EX85"/>
<dbReference type="SMR" id="A0A0R0EX85"/>
<protein>
    <submittedName>
        <fullName evidence="2 3">Uncharacterized protein</fullName>
    </submittedName>
</protein>
<evidence type="ECO:0000313" key="4">
    <source>
        <dbReference type="Proteomes" id="UP000008827"/>
    </source>
</evidence>
<dbReference type="Proteomes" id="UP000008827">
    <property type="component" value="Chromosome 18"/>
</dbReference>
<gene>
    <name evidence="2" type="ORF">GLYMA_18G069700</name>
</gene>
<proteinExistence type="predicted"/>
<feature type="transmembrane region" description="Helical" evidence="1">
    <location>
        <begin position="50"/>
        <end position="68"/>
    </location>
</feature>
<dbReference type="InParanoid" id="A0A0R0EX85"/>
<evidence type="ECO:0000313" key="3">
    <source>
        <dbReference type="EnsemblPlants" id="KRG98377"/>
    </source>
</evidence>
<reference evidence="3" key="2">
    <citation type="submission" date="2018-02" db="UniProtKB">
        <authorList>
            <consortium name="EnsemblPlants"/>
        </authorList>
    </citation>
    <scope>IDENTIFICATION</scope>
    <source>
        <strain evidence="3">Williams 82</strain>
    </source>
</reference>
<dbReference type="EMBL" id="CM000851">
    <property type="protein sequence ID" value="KRG98377.1"/>
    <property type="molecule type" value="Genomic_DNA"/>
</dbReference>